<dbReference type="STRING" id="573321.SAMN04488505_102526"/>
<dbReference type="InterPro" id="IPR036116">
    <property type="entry name" value="FN3_sf"/>
</dbReference>
<reference evidence="2" key="1">
    <citation type="submission" date="2016-10" db="EMBL/GenBank/DDBJ databases">
        <authorList>
            <person name="de Groot N.N."/>
        </authorList>
    </citation>
    <scope>NUCLEOTIDE SEQUENCE [LARGE SCALE GENOMIC DNA]</scope>
    <source>
        <strain evidence="2">DSM 21039</strain>
    </source>
</reference>
<feature type="domain" description="Fibronectin type-III" evidence="1">
    <location>
        <begin position="167"/>
        <end position="252"/>
    </location>
</feature>
<dbReference type="InterPro" id="IPR003961">
    <property type="entry name" value="FN3_dom"/>
</dbReference>
<proteinExistence type="predicted"/>
<dbReference type="InterPro" id="IPR025141">
    <property type="entry name" value="DUF4082"/>
</dbReference>
<evidence type="ECO:0000313" key="2">
    <source>
        <dbReference type="EMBL" id="SEL55111.1"/>
    </source>
</evidence>
<dbReference type="Pfam" id="PF13313">
    <property type="entry name" value="DUF4082"/>
    <property type="match status" value="1"/>
</dbReference>
<protein>
    <submittedName>
        <fullName evidence="2">Chitodextrinase</fullName>
    </submittedName>
</protein>
<dbReference type="SMART" id="SM00060">
    <property type="entry name" value="FN3"/>
    <property type="match status" value="1"/>
</dbReference>
<dbReference type="Gene3D" id="2.60.40.10">
    <property type="entry name" value="Immunoglobulins"/>
    <property type="match status" value="1"/>
</dbReference>
<accession>A0A1H7R4G3</accession>
<dbReference type="AlphaFoldDB" id="A0A1H7R4G3"/>
<dbReference type="Pfam" id="PF00041">
    <property type="entry name" value="fn3"/>
    <property type="match status" value="1"/>
</dbReference>
<dbReference type="CDD" id="cd00063">
    <property type="entry name" value="FN3"/>
    <property type="match status" value="1"/>
</dbReference>
<dbReference type="SUPFAM" id="SSF49265">
    <property type="entry name" value="Fibronectin type III"/>
    <property type="match status" value="1"/>
</dbReference>
<evidence type="ECO:0000313" key="3">
    <source>
        <dbReference type="Proteomes" id="UP000198984"/>
    </source>
</evidence>
<organism evidence="2 3">
    <name type="scientific">Chitinophaga rupis</name>
    <dbReference type="NCBI Taxonomy" id="573321"/>
    <lineage>
        <taxon>Bacteria</taxon>
        <taxon>Pseudomonadati</taxon>
        <taxon>Bacteroidota</taxon>
        <taxon>Chitinophagia</taxon>
        <taxon>Chitinophagales</taxon>
        <taxon>Chitinophagaceae</taxon>
        <taxon>Chitinophaga</taxon>
    </lineage>
</organism>
<gene>
    <name evidence="2" type="ORF">SAMN04488505_102526</name>
</gene>
<name>A0A1H7R4G3_9BACT</name>
<dbReference type="PROSITE" id="PS50853">
    <property type="entry name" value="FN3"/>
    <property type="match status" value="1"/>
</dbReference>
<dbReference type="InterPro" id="IPR013783">
    <property type="entry name" value="Ig-like_fold"/>
</dbReference>
<keyword evidence="3" id="KW-1185">Reference proteome</keyword>
<dbReference type="EMBL" id="FOBB01000002">
    <property type="protein sequence ID" value="SEL55111.1"/>
    <property type="molecule type" value="Genomic_DNA"/>
</dbReference>
<sequence length="566" mass="60175">MISTGAYTVLTTERPTLPPVADGPVELGMQFKASSSGTITKFRYYKVAGETGTHTGRLWSANGRLLKTAVFSAETDTGWQTVTLDTPYPISADTVYIIAVNALSHYAATTQGLATVITNGPLSSIAGNNGRYNYTTGGFPASTYDNTNYFRDIEFVPGQDDPAPPTAPANLSASNITANSATLSWSAATDNIGVTAYEIYRNGTLIDTTQGTTIAVSHLNTAGLYSFYVKARDAFGNRSAASNLADFTTLNTSGITHGSQLTTAIVGPRGISISTFITVPGGTFSGTALSGWGSAARTVGAGGETIDGYWFPAGTVVLQGANISSRITVTSGWLVLRGCKGAVLVNHPAGNGGGAAALFCQLSEFDTGGLKDRRQPAASIVYRCYFPHSGLENVYANNITVTESWITPDPDTVGTEHIDGIQTWGGQRYLNFSRNHLEFNPPHTAPYGLSGLIGMYSDGAQDGFDGYDHVMVNDNYFILNAYGIALHAPLAVPVTNMTVTGNRWVWSDAAEDADYTNAVYHNPSQSIPDYNKNSGNGNHWKNNQWADGPHASEFLWPDNATSATEF</sequence>
<evidence type="ECO:0000259" key="1">
    <source>
        <dbReference type="PROSITE" id="PS50853"/>
    </source>
</evidence>
<dbReference type="Proteomes" id="UP000198984">
    <property type="component" value="Unassembled WGS sequence"/>
</dbReference>